<dbReference type="Proteomes" id="UP001205998">
    <property type="component" value="Unassembled WGS sequence"/>
</dbReference>
<dbReference type="SUPFAM" id="SSF54695">
    <property type="entry name" value="POZ domain"/>
    <property type="match status" value="1"/>
</dbReference>
<dbReference type="SMART" id="SM00225">
    <property type="entry name" value="BTB"/>
    <property type="match status" value="1"/>
</dbReference>
<dbReference type="InterPro" id="IPR011498">
    <property type="entry name" value="Kelch_2"/>
</dbReference>
<dbReference type="Gene3D" id="1.25.40.420">
    <property type="match status" value="1"/>
</dbReference>
<protein>
    <submittedName>
        <fullName evidence="4">Kelch-like protein 6</fullName>
    </submittedName>
</protein>
<dbReference type="InterPro" id="IPR011705">
    <property type="entry name" value="BACK"/>
</dbReference>
<evidence type="ECO:0000313" key="4">
    <source>
        <dbReference type="EMBL" id="KAI5609005.1"/>
    </source>
</evidence>
<keyword evidence="1" id="KW-0880">Kelch repeat</keyword>
<evidence type="ECO:0000259" key="3">
    <source>
        <dbReference type="PROSITE" id="PS50097"/>
    </source>
</evidence>
<reference evidence="4" key="1">
    <citation type="submission" date="2018-07" db="EMBL/GenBank/DDBJ databases">
        <title>Comparative genomics of catfishes provides insights into carnivory and benthic adaptation.</title>
        <authorList>
            <person name="Zhang Y."/>
            <person name="Wang D."/>
            <person name="Peng Z."/>
            <person name="Zheng S."/>
            <person name="Shao F."/>
            <person name="Tao W."/>
        </authorList>
    </citation>
    <scope>NUCLEOTIDE SEQUENCE</scope>
    <source>
        <strain evidence="4">Chongqing</strain>
    </source>
</reference>
<dbReference type="InterPro" id="IPR017096">
    <property type="entry name" value="BTB-kelch_protein"/>
</dbReference>
<sequence length="620" mass="69437">MDTVEKSSDSPVHSENSGAAGLLNISLQERLDDESVIFNDSRLAGKIHTELQGLRLDHCLTDVILSVQEEKFPCHRAVLAATSLYFRTMFCTDLREKYEECVNIQGIDAEDMKMLLDYIYTSRVHITKDNVQKTLEAASLFQFPRVMEACSHFLSESLHPENCVGVLRLADTHSLEELKSRVQNYIMQNFGHVVEHEEMLELPLEVLMELLRNDELAVSNEECVFEAVIRWVKACPDERLPSLAQVLAHVRLPLLEPCYFLEKVESNAMIRSCTQAFPLLQEARAYHLSGTEVISERTKPRLHQHQSEVFVIIGGCTKDEKFVSEVTCLDPLRRSRLEVAKLPGTDTEPESESRKWVEFACVTFRNEVYLSGGKETQHDVWKYNASLNKWIQVDYLSTGRWRHKMAVSGGKVYAMGGFDGAQRLSSVEVYDPFHNSWSEAAPLLLAVSSFSAASYRSCIFVIGGGPNGKLATNSLQCFDTATNKWTLKSAMPVEAKCTNAVTFRDVIYVVGGAMKALFSYSPGKDVWTMVTQLDSERASCGLSACCNKLFITGGRDDKNTVIGTVLCWDPDKNTLTEECVLPRGVSHHGSVTLRKSYTHIRRITTTTTSSSSTTSSTQAE</sequence>
<dbReference type="PROSITE" id="PS50097">
    <property type="entry name" value="BTB"/>
    <property type="match status" value="1"/>
</dbReference>
<keyword evidence="5" id="KW-1185">Reference proteome</keyword>
<dbReference type="AlphaFoldDB" id="A0AAD5A3Y1"/>
<accession>A0AAD5A3Y1</accession>
<dbReference type="Pfam" id="PF07707">
    <property type="entry name" value="BACK"/>
    <property type="match status" value="1"/>
</dbReference>
<dbReference type="Gene3D" id="2.120.10.80">
    <property type="entry name" value="Kelch-type beta propeller"/>
    <property type="match status" value="1"/>
</dbReference>
<dbReference type="InterPro" id="IPR011333">
    <property type="entry name" value="SKP1/BTB/POZ_sf"/>
</dbReference>
<dbReference type="InterPro" id="IPR015915">
    <property type="entry name" value="Kelch-typ_b-propeller"/>
</dbReference>
<dbReference type="PIRSF" id="PIRSF037037">
    <property type="entry name" value="Kelch-like_protein_gigaxonin"/>
    <property type="match status" value="1"/>
</dbReference>
<dbReference type="Pfam" id="PF07646">
    <property type="entry name" value="Kelch_2"/>
    <property type="match status" value="1"/>
</dbReference>
<dbReference type="PANTHER" id="PTHR24412">
    <property type="entry name" value="KELCH PROTEIN"/>
    <property type="match status" value="1"/>
</dbReference>
<dbReference type="SMART" id="SM00875">
    <property type="entry name" value="BACK"/>
    <property type="match status" value="1"/>
</dbReference>
<dbReference type="Gene3D" id="3.30.710.10">
    <property type="entry name" value="Potassium Channel Kv1.1, Chain A"/>
    <property type="match status" value="1"/>
</dbReference>
<dbReference type="Pfam" id="PF00651">
    <property type="entry name" value="BTB"/>
    <property type="match status" value="1"/>
</dbReference>
<comment type="caution">
    <text evidence="4">The sequence shown here is derived from an EMBL/GenBank/DDBJ whole genome shotgun (WGS) entry which is preliminary data.</text>
</comment>
<feature type="domain" description="BTB" evidence="3">
    <location>
        <begin position="61"/>
        <end position="128"/>
    </location>
</feature>
<dbReference type="InterPro" id="IPR006652">
    <property type="entry name" value="Kelch_1"/>
</dbReference>
<evidence type="ECO:0000256" key="1">
    <source>
        <dbReference type="ARBA" id="ARBA00022441"/>
    </source>
</evidence>
<dbReference type="PANTHER" id="PTHR24412:SF428">
    <property type="entry name" value="KELCH-LIKE PROTEIN 6"/>
    <property type="match status" value="1"/>
</dbReference>
<dbReference type="FunFam" id="1.25.40.420:FF:000001">
    <property type="entry name" value="Kelch-like family member 12"/>
    <property type="match status" value="1"/>
</dbReference>
<dbReference type="SMART" id="SM00612">
    <property type="entry name" value="Kelch"/>
    <property type="match status" value="5"/>
</dbReference>
<evidence type="ECO:0000313" key="5">
    <source>
        <dbReference type="Proteomes" id="UP001205998"/>
    </source>
</evidence>
<name>A0AAD5A3Y1_SILAS</name>
<keyword evidence="2" id="KW-0677">Repeat</keyword>
<evidence type="ECO:0000256" key="2">
    <source>
        <dbReference type="ARBA" id="ARBA00022737"/>
    </source>
</evidence>
<proteinExistence type="predicted"/>
<dbReference type="EMBL" id="MU579904">
    <property type="protein sequence ID" value="KAI5609005.1"/>
    <property type="molecule type" value="Genomic_DNA"/>
</dbReference>
<dbReference type="InterPro" id="IPR000210">
    <property type="entry name" value="BTB/POZ_dom"/>
</dbReference>
<dbReference type="Pfam" id="PF24681">
    <property type="entry name" value="Kelch_KLHDC2_KLHL20_DRC7"/>
    <property type="match status" value="1"/>
</dbReference>
<gene>
    <name evidence="4" type="ORF">C0J50_6007</name>
</gene>
<organism evidence="4 5">
    <name type="scientific">Silurus asotus</name>
    <name type="common">Amur catfish</name>
    <name type="synonym">Parasilurus asotus</name>
    <dbReference type="NCBI Taxonomy" id="30991"/>
    <lineage>
        <taxon>Eukaryota</taxon>
        <taxon>Metazoa</taxon>
        <taxon>Chordata</taxon>
        <taxon>Craniata</taxon>
        <taxon>Vertebrata</taxon>
        <taxon>Euteleostomi</taxon>
        <taxon>Actinopterygii</taxon>
        <taxon>Neopterygii</taxon>
        <taxon>Teleostei</taxon>
        <taxon>Ostariophysi</taxon>
        <taxon>Siluriformes</taxon>
        <taxon>Siluridae</taxon>
        <taxon>Silurus</taxon>
    </lineage>
</organism>
<dbReference type="SUPFAM" id="SSF117281">
    <property type="entry name" value="Kelch motif"/>
    <property type="match status" value="1"/>
</dbReference>